<feature type="region of interest" description="Disordered" evidence="2">
    <location>
        <begin position="799"/>
        <end position="839"/>
    </location>
</feature>
<keyword evidence="7" id="KW-1185">Reference proteome</keyword>
<keyword evidence="1" id="KW-0227">DNA damage</keyword>
<dbReference type="Pfam" id="PF20209">
    <property type="entry name" value="DUF6570"/>
    <property type="match status" value="1"/>
</dbReference>
<dbReference type="InterPro" id="IPR027417">
    <property type="entry name" value="P-loop_NTPase"/>
</dbReference>
<feature type="domain" description="DUF6570" evidence="5">
    <location>
        <begin position="259"/>
        <end position="397"/>
    </location>
</feature>
<feature type="region of interest" description="Disordered" evidence="2">
    <location>
        <begin position="110"/>
        <end position="131"/>
    </location>
</feature>
<organism evidence="6 7">
    <name type="scientific">Tilletia indica</name>
    <dbReference type="NCBI Taxonomy" id="43049"/>
    <lineage>
        <taxon>Eukaryota</taxon>
        <taxon>Fungi</taxon>
        <taxon>Dikarya</taxon>
        <taxon>Basidiomycota</taxon>
        <taxon>Ustilaginomycotina</taxon>
        <taxon>Exobasidiomycetes</taxon>
        <taxon>Tilletiales</taxon>
        <taxon>Tilletiaceae</taxon>
        <taxon>Tilletia</taxon>
    </lineage>
</organism>
<dbReference type="GO" id="GO:0000723">
    <property type="term" value="P:telomere maintenance"/>
    <property type="evidence" value="ECO:0007669"/>
    <property type="project" value="InterPro"/>
</dbReference>
<name>A0A8T8SS49_9BASI</name>
<feature type="region of interest" description="Disordered" evidence="2">
    <location>
        <begin position="1935"/>
        <end position="1956"/>
    </location>
</feature>
<dbReference type="PANTHER" id="PTHR47642:SF5">
    <property type="entry name" value="ATP-DEPENDENT DNA HELICASE"/>
    <property type="match status" value="1"/>
</dbReference>
<evidence type="ECO:0000313" key="7">
    <source>
        <dbReference type="Proteomes" id="UP000077521"/>
    </source>
</evidence>
<keyword evidence="1" id="KW-0234">DNA repair</keyword>
<comment type="cofactor">
    <cofactor evidence="1">
        <name>Mg(2+)</name>
        <dbReference type="ChEBI" id="CHEBI:18420"/>
    </cofactor>
</comment>
<dbReference type="GO" id="GO:0016787">
    <property type="term" value="F:hydrolase activity"/>
    <property type="evidence" value="ECO:0007669"/>
    <property type="project" value="UniProtKB-KW"/>
</dbReference>
<keyword evidence="1" id="KW-0378">Hydrolase</keyword>
<dbReference type="Pfam" id="PF14214">
    <property type="entry name" value="Helitron_like_N"/>
    <property type="match status" value="1"/>
</dbReference>
<dbReference type="SUPFAM" id="SSF52540">
    <property type="entry name" value="P-loop containing nucleoside triphosphate hydrolases"/>
    <property type="match status" value="2"/>
</dbReference>
<feature type="domain" description="DNA helicase Pif1-like DEAD-box helicase" evidence="3">
    <location>
        <begin position="1422"/>
        <end position="1611"/>
    </location>
</feature>
<evidence type="ECO:0000256" key="1">
    <source>
        <dbReference type="RuleBase" id="RU363044"/>
    </source>
</evidence>
<dbReference type="GO" id="GO:0006310">
    <property type="term" value="P:DNA recombination"/>
    <property type="evidence" value="ECO:0007669"/>
    <property type="project" value="UniProtKB-KW"/>
</dbReference>
<feature type="compositionally biased region" description="Basic and acidic residues" evidence="2">
    <location>
        <begin position="1230"/>
        <end position="1245"/>
    </location>
</feature>
<dbReference type="Pfam" id="PF10281">
    <property type="entry name" value="Ish1"/>
    <property type="match status" value="2"/>
</dbReference>
<keyword evidence="1" id="KW-0347">Helicase</keyword>
<dbReference type="Proteomes" id="UP000077521">
    <property type="component" value="Unassembled WGS sequence"/>
</dbReference>
<feature type="compositionally biased region" description="Polar residues" evidence="2">
    <location>
        <begin position="117"/>
        <end position="129"/>
    </location>
</feature>
<keyword evidence="1" id="KW-0067">ATP-binding</keyword>
<dbReference type="EC" id="5.6.2.3" evidence="1"/>
<feature type="region of interest" description="Disordered" evidence="2">
    <location>
        <begin position="1115"/>
        <end position="1144"/>
    </location>
</feature>
<gene>
    <name evidence="6" type="ORF">A4X13_0g5839</name>
</gene>
<dbReference type="Pfam" id="PF05970">
    <property type="entry name" value="PIF1"/>
    <property type="match status" value="1"/>
</dbReference>
<evidence type="ECO:0000256" key="2">
    <source>
        <dbReference type="SAM" id="MobiDB-lite"/>
    </source>
</evidence>
<keyword evidence="1" id="KW-0233">DNA recombination</keyword>
<dbReference type="InterPro" id="IPR018803">
    <property type="entry name" value="Ish1/Msc1-like"/>
</dbReference>
<feature type="region of interest" description="Disordered" evidence="2">
    <location>
        <begin position="1230"/>
        <end position="1263"/>
    </location>
</feature>
<evidence type="ECO:0000259" key="4">
    <source>
        <dbReference type="Pfam" id="PF14214"/>
    </source>
</evidence>
<reference evidence="6" key="2">
    <citation type="journal article" date="2019" name="IMA Fungus">
        <title>Genome sequencing and comparison of five Tilletia species to identify candidate genes for the detection of regulated species infecting wheat.</title>
        <authorList>
            <person name="Nguyen H.D.T."/>
            <person name="Sultana T."/>
            <person name="Kesanakurti P."/>
            <person name="Hambleton S."/>
        </authorList>
    </citation>
    <scope>NUCLEOTIDE SEQUENCE</scope>
    <source>
        <strain evidence="6">DAOMC 236416</strain>
    </source>
</reference>
<keyword evidence="1" id="KW-0547">Nucleotide-binding</keyword>
<dbReference type="GO" id="GO:0043139">
    <property type="term" value="F:5'-3' DNA helicase activity"/>
    <property type="evidence" value="ECO:0007669"/>
    <property type="project" value="UniProtKB-EC"/>
</dbReference>
<reference evidence="6" key="1">
    <citation type="submission" date="2016-04" db="EMBL/GenBank/DDBJ databases">
        <authorList>
            <person name="Nguyen H.D."/>
            <person name="Samba Siva P."/>
            <person name="Cullis J."/>
            <person name="Levesque C.A."/>
            <person name="Hambleton S."/>
        </authorList>
    </citation>
    <scope>NUCLEOTIDE SEQUENCE</scope>
    <source>
        <strain evidence="6">DAOMC 236416</strain>
    </source>
</reference>
<sequence length="2259" mass="248682">MPSTAIFAMPRHDDALTPTTTAELRGLASTYFPNKGASRMGRAVLVTFFLQEMVNEEVASTASALRRSGDSPDYIAAATSSVHKTMRTRYGSHLFHQYLISTARSSDDRIHSGGSLPAQTSAGTFSSPDAVTRETDSSANWPLRISPETNAECVAAFREATNIQLEATCAVCARRTFSKDLLFTPTHITCTRVRADSLPLHMLTITDEHILARPGNHFKFTDPSLNDLALDSAGLHFLASHTEVDICDECKSPLSKLPPKLPALALANGNIRGVLPQHLQDCTWLEERLCARYLASACVVRLYDLTAPGAPEHRQRVMKGHACSFPLNTVATAAKLPWAFGDGGPLISCLWTGPRKPTLSDLRNVFKVRREKVQQLLSFLQDNFQDYPDVEIDHKALASLPMDDVPELIMRHVIFEASGTVSSLFDKETAGLELHPALASLEDDVDLEGRTYLEHHGLIDINGIGVPEHARTASALANATGTERPDLIIRHGSQFVPEYNNPALFPGMFPLLFPWGTGGFEADRQVPLSFGRQATHLLDLADSAFRRHWSFIFIVANIKQRRIIHLSSRLACKQKNFTQIAKTLQQLDADTVRRVAEHLQSGGSLRSLVGDEQRIYTLLKKCELLSVRVPGSKAAMNRARSDIRGYIGEFGIFQLFLTLNPHPEYSPMFQVFCGDTEIDLGLRAPLSSTLSARLVQVAEDPVAAADYFHFQVAAIFQYLFGWDIRKKMSSPHGGILGRLAGFFMVKEHTMRGQLHGHILLWLEGGLNPRELRHKLARTSTFRDNYLAFLDDIIQHHLPPKDLKSNSQEVSSDDAEPVPIPTSAAREESPPDPSDPKYADLFRQDHSRLGEVLQRHVCRATCFKGGRTSCRFLFPHDLNPETTFDAETNSINMRVQDPTVNWHNPTLLVATRHNHDLKCVQSGKSSAAAAAYITNYATKSEETPANQVSMINTVYRRMAEHDDTSVEAKALLTKCVMQFGRERQLHAQQVATYIRDLGDTMESHKTIPMLSGSMLSHVHKRFGSPRQQSSEASEVIPSTDGSAACVPSAAHDIIQGEDDIGDNEQSDTGELLTVSTAGIAHQVDDYLHRGSSLADVSFYDFVKFTTLVVKPKYPNKSHHPLSDTHPNANSHYHRHTPTRPRGIPRAIFRSFPRPDGSEKHGDDYCAAMLCHFVPFSISRSLKHRDESYENRFANAEFSPSAVRVMTNWQALTECDDARDHDQLLRRKREAFRSAQHDADSFNKDVAAEGDDPDADVNSASLEGKNARQSSETLAFLNTLQGSGWFDSVAHQGPAAHVETTQHCPPFTSARRKQWKGEQDRLEAEHSVHAAVPKASTGVLAQDLGFENHCEAPSTSITADDGIDVREDGIIQPDTIRLLWKTLPPHDLIQALVEERGLNASQSLSFKIVARHFFELLYGRQQDPLRMLMHGEAGTGKTVVVRLFRELLDRFGKGKDIMFLAPTGKAACAIGGMTQHSAFALEVRQRGVANEELPHAQDAGSARRQQYLQTTFKNITWIFFDEVSMTSCEVMADIDSALRIGTQRLDQPFGGVNVIFAGDLCQLPPVASSALYTQQSSRFQPAEQRTKVELGRAAWLHLNCVVEFKEQMRMQDPEMAAALSRLRVRKCHAEDVDLFNSRVLSSSANTPATLANIRCDPATSPSTSAVALARTNETVRVLNLRKAAAQAITSSNVLVISNAEDKSTAPLSERDRNSLLTYHGSARTRGAIGRVPLFLGMPVVYRGKNQSVPLGITNGAFATVAGWDLVRDQWGLTVPRGVILKFSDHAQWALSGLEAGCLPVQPATSVFKYTTGGMETLTQQISRKQLPIQPGFAMTVHSAQGITAHGGIIVDLRGGGFETYVAASRATRRDSVFLLARVTLFQLNGSAIPKTLVEELARLALLADQTRVQHDHDRWRLAESLKRAADTSVAGLSDRRGYKHPRVVSPSDVSSATSSPEEAAIPVVSSPGLTFISPNAAAPSSHSPPIALSSKRASNNAASTASTVSSSTPISSTFYIDLYYPASSAVSSVARHASANGKSVPSFADRFFELTSINSSTAAASSSAPASATASSASATVAPSPVVTECQGGTLHCTMKPPSVHTLRQGGLHQDRQRPLRGFSDSWLHNRLADHDVIKSPGERKHDEYLSLAKEYIYTSSDAVFGTWKGSDLRSWLIDNGFLKSDAQATKDQLVHSMSENYKWTQDQVYSSWTDSDLRSWLINNGYMKSNAQAKRDELIKDVNKHASHFAFEAQDYLSWTDAHL</sequence>
<dbReference type="GO" id="GO:0006281">
    <property type="term" value="P:DNA repair"/>
    <property type="evidence" value="ECO:0007669"/>
    <property type="project" value="UniProtKB-KW"/>
</dbReference>
<comment type="caution">
    <text evidence="6">The sequence shown here is derived from an EMBL/GenBank/DDBJ whole genome shotgun (WGS) entry which is preliminary data.</text>
</comment>
<proteinExistence type="inferred from homology"/>
<dbReference type="GO" id="GO:0005524">
    <property type="term" value="F:ATP binding"/>
    <property type="evidence" value="ECO:0007669"/>
    <property type="project" value="UniProtKB-KW"/>
</dbReference>
<dbReference type="Gene3D" id="3.40.50.300">
    <property type="entry name" value="P-loop containing nucleotide triphosphate hydrolases"/>
    <property type="match status" value="1"/>
</dbReference>
<comment type="catalytic activity">
    <reaction evidence="1">
        <text>ATP + H2O = ADP + phosphate + H(+)</text>
        <dbReference type="Rhea" id="RHEA:13065"/>
        <dbReference type="ChEBI" id="CHEBI:15377"/>
        <dbReference type="ChEBI" id="CHEBI:15378"/>
        <dbReference type="ChEBI" id="CHEBI:30616"/>
        <dbReference type="ChEBI" id="CHEBI:43474"/>
        <dbReference type="ChEBI" id="CHEBI:456216"/>
        <dbReference type="EC" id="5.6.2.3"/>
    </reaction>
</comment>
<dbReference type="PANTHER" id="PTHR47642">
    <property type="entry name" value="ATP-DEPENDENT DNA HELICASE"/>
    <property type="match status" value="1"/>
</dbReference>
<evidence type="ECO:0000313" key="6">
    <source>
        <dbReference type="EMBL" id="KAE8246327.1"/>
    </source>
</evidence>
<protein>
    <recommendedName>
        <fullName evidence="1">ATP-dependent DNA helicase</fullName>
        <ecNumber evidence="1">5.6.2.3</ecNumber>
    </recommendedName>
</protein>
<feature type="compositionally biased region" description="Basic and acidic residues" evidence="2">
    <location>
        <begin position="824"/>
        <end position="839"/>
    </location>
</feature>
<accession>A0A8T8SS49</accession>
<evidence type="ECO:0000259" key="3">
    <source>
        <dbReference type="Pfam" id="PF05970"/>
    </source>
</evidence>
<dbReference type="EMBL" id="LWDF02000492">
    <property type="protein sequence ID" value="KAE8246327.1"/>
    <property type="molecule type" value="Genomic_DNA"/>
</dbReference>
<evidence type="ECO:0000259" key="5">
    <source>
        <dbReference type="Pfam" id="PF20209"/>
    </source>
</evidence>
<dbReference type="InterPro" id="IPR025476">
    <property type="entry name" value="Helitron_helicase-like"/>
</dbReference>
<dbReference type="InterPro" id="IPR051055">
    <property type="entry name" value="PIF1_helicase"/>
</dbReference>
<comment type="similarity">
    <text evidence="1">Belongs to the helicase family.</text>
</comment>
<feature type="domain" description="Helitron helicase-like" evidence="4">
    <location>
        <begin position="540"/>
        <end position="760"/>
    </location>
</feature>
<dbReference type="InterPro" id="IPR046700">
    <property type="entry name" value="DUF6570"/>
</dbReference>
<feature type="compositionally biased region" description="Low complexity" evidence="2">
    <location>
        <begin position="1941"/>
        <end position="1953"/>
    </location>
</feature>
<dbReference type="InterPro" id="IPR010285">
    <property type="entry name" value="DNA_helicase_pif1-like_DEAD"/>
</dbReference>
<feature type="region of interest" description="Disordered" evidence="2">
    <location>
        <begin position="1022"/>
        <end position="1043"/>
    </location>
</feature>